<evidence type="ECO:0000313" key="2">
    <source>
        <dbReference type="EMBL" id="HJA72615.1"/>
    </source>
</evidence>
<dbReference type="EMBL" id="DWZA01000109">
    <property type="protein sequence ID" value="HJA72615.1"/>
    <property type="molecule type" value="Genomic_DNA"/>
</dbReference>
<dbReference type="Proteomes" id="UP000823900">
    <property type="component" value="Unassembled WGS sequence"/>
</dbReference>
<dbReference type="Gene3D" id="3.40.1390.20">
    <property type="entry name" value="HprK N-terminal domain-like"/>
    <property type="match status" value="1"/>
</dbReference>
<dbReference type="Pfam" id="PF07085">
    <property type="entry name" value="DRTGG"/>
    <property type="match status" value="1"/>
</dbReference>
<feature type="domain" description="DRTGG" evidence="1">
    <location>
        <begin position="5"/>
        <end position="105"/>
    </location>
</feature>
<proteinExistence type="predicted"/>
<reference evidence="2" key="2">
    <citation type="submission" date="2021-04" db="EMBL/GenBank/DDBJ databases">
        <authorList>
            <person name="Gilroy R."/>
        </authorList>
    </citation>
    <scope>NUCLEOTIDE SEQUENCE</scope>
    <source>
        <strain evidence="2">CHK178-16964</strain>
    </source>
</reference>
<dbReference type="SUPFAM" id="SSF75138">
    <property type="entry name" value="HprK N-terminal domain-like"/>
    <property type="match status" value="1"/>
</dbReference>
<evidence type="ECO:0000313" key="3">
    <source>
        <dbReference type="Proteomes" id="UP000823900"/>
    </source>
</evidence>
<comment type="caution">
    <text evidence="2">The sequence shown here is derived from an EMBL/GenBank/DDBJ whole genome shotgun (WGS) entry which is preliminary data.</text>
</comment>
<sequence>MTVEDIQKVLGAEVLMGKEHLCGKAGSVYSSDMMSDVLAFAEDHSVLVTGLCNPQVIRTAEMLDMACIIFVRGKKPDEQMCRMAGEKDMVILSTAFSMFKTCGLLYEAGLR</sequence>
<evidence type="ECO:0000259" key="1">
    <source>
        <dbReference type="Pfam" id="PF07085"/>
    </source>
</evidence>
<reference evidence="2" key="1">
    <citation type="journal article" date="2021" name="PeerJ">
        <title>Extensive microbial diversity within the chicken gut microbiome revealed by metagenomics and culture.</title>
        <authorList>
            <person name="Gilroy R."/>
            <person name="Ravi A."/>
            <person name="Getino M."/>
            <person name="Pursley I."/>
            <person name="Horton D.L."/>
            <person name="Alikhan N.F."/>
            <person name="Baker D."/>
            <person name="Gharbi K."/>
            <person name="Hall N."/>
            <person name="Watson M."/>
            <person name="Adriaenssens E.M."/>
            <person name="Foster-Nyarko E."/>
            <person name="Jarju S."/>
            <person name="Secka A."/>
            <person name="Antonio M."/>
            <person name="Oren A."/>
            <person name="Chaudhuri R.R."/>
            <person name="La Ragione R."/>
            <person name="Hildebrand F."/>
            <person name="Pallen M.J."/>
        </authorList>
    </citation>
    <scope>NUCLEOTIDE SEQUENCE</scope>
    <source>
        <strain evidence="2">CHK178-16964</strain>
    </source>
</reference>
<gene>
    <name evidence="2" type="ORF">IAA07_13745</name>
</gene>
<protein>
    <recommendedName>
        <fullName evidence="1">DRTGG domain-containing protein</fullName>
    </recommendedName>
</protein>
<name>A0A9D2HJ92_9FIRM</name>
<dbReference type="AlphaFoldDB" id="A0A9D2HJ92"/>
<accession>A0A9D2HJ92</accession>
<dbReference type="InterPro" id="IPR010766">
    <property type="entry name" value="DRTGG"/>
</dbReference>
<dbReference type="InterPro" id="IPR028979">
    <property type="entry name" value="Ser_kin/Pase_Hpr-like_N_sf"/>
</dbReference>
<organism evidence="2 3">
    <name type="scientific">Candidatus Lachnoclostridium stercoravium</name>
    <dbReference type="NCBI Taxonomy" id="2838633"/>
    <lineage>
        <taxon>Bacteria</taxon>
        <taxon>Bacillati</taxon>
        <taxon>Bacillota</taxon>
        <taxon>Clostridia</taxon>
        <taxon>Lachnospirales</taxon>
        <taxon>Lachnospiraceae</taxon>
    </lineage>
</organism>